<feature type="transmembrane region" description="Helical" evidence="1">
    <location>
        <begin position="14"/>
        <end position="35"/>
    </location>
</feature>
<dbReference type="EMBL" id="MINN01000074">
    <property type="protein sequence ID" value="OIU71732.1"/>
    <property type="molecule type" value="Genomic_DNA"/>
</dbReference>
<proteinExistence type="predicted"/>
<keyword evidence="1" id="KW-0472">Membrane</keyword>
<evidence type="ECO:0000256" key="1">
    <source>
        <dbReference type="SAM" id="Phobius"/>
    </source>
</evidence>
<reference evidence="2 3" key="1">
    <citation type="submission" date="2016-09" db="EMBL/GenBank/DDBJ databases">
        <title>Bacillus aquimaris SAMM genome sequence reveals colonization and biosurfactant production capacities.</title>
        <authorList>
            <person name="Waghmode S.R."/>
            <person name="Suryavanshi M.V."/>
        </authorList>
    </citation>
    <scope>NUCLEOTIDE SEQUENCE [LARGE SCALE GENOMIC DNA]</scope>
    <source>
        <strain evidence="2 3">SAMM</strain>
    </source>
</reference>
<dbReference type="Proteomes" id="UP000182062">
    <property type="component" value="Unassembled WGS sequence"/>
</dbReference>
<keyword evidence="1" id="KW-1133">Transmembrane helix</keyword>
<comment type="caution">
    <text evidence="2">The sequence shown here is derived from an EMBL/GenBank/DDBJ whole genome shotgun (WGS) entry which is preliminary data.</text>
</comment>
<protein>
    <submittedName>
        <fullName evidence="2">Uncharacterized protein</fullName>
    </submittedName>
</protein>
<dbReference type="AlphaFoldDB" id="A0A1J6W546"/>
<evidence type="ECO:0000313" key="3">
    <source>
        <dbReference type="Proteomes" id="UP000182062"/>
    </source>
</evidence>
<keyword evidence="3" id="KW-1185">Reference proteome</keyword>
<sequence>MGPRFFDCIWSRGWAHALLILLIGGIIQAFVNFIIKTGPLIIKNLVILSKPNHLLSKIEIYYQKGEIAIIVRYGASKVQG</sequence>
<evidence type="ECO:0000313" key="2">
    <source>
        <dbReference type="EMBL" id="OIU71732.1"/>
    </source>
</evidence>
<keyword evidence="1" id="KW-0812">Transmembrane</keyword>
<gene>
    <name evidence="2" type="ORF">BHE18_03475</name>
</gene>
<organism evidence="2 3">
    <name type="scientific">Rossellomorea aquimaris</name>
    <dbReference type="NCBI Taxonomy" id="189382"/>
    <lineage>
        <taxon>Bacteria</taxon>
        <taxon>Bacillati</taxon>
        <taxon>Bacillota</taxon>
        <taxon>Bacilli</taxon>
        <taxon>Bacillales</taxon>
        <taxon>Bacillaceae</taxon>
        <taxon>Rossellomorea</taxon>
    </lineage>
</organism>
<name>A0A1J6W546_9BACI</name>
<accession>A0A1J6W546</accession>